<organism evidence="3 4">
    <name type="scientific">Saitoella complicata (strain BCRC 22490 / CBS 7301 / JCM 7358 / NBRC 10748 / NRRL Y-17804)</name>
    <dbReference type="NCBI Taxonomy" id="698492"/>
    <lineage>
        <taxon>Eukaryota</taxon>
        <taxon>Fungi</taxon>
        <taxon>Dikarya</taxon>
        <taxon>Ascomycota</taxon>
        <taxon>Taphrinomycotina</taxon>
        <taxon>Taphrinomycotina incertae sedis</taxon>
        <taxon>Saitoella</taxon>
    </lineage>
</organism>
<reference evidence="3 4" key="2">
    <citation type="journal article" date="2014" name="J. Gen. Appl. Microbiol.">
        <title>The early diverging ascomycetous budding yeast Saitoella complicata has three histone deacetylases belonging to the Clr6, Hos2, and Rpd3 lineages.</title>
        <authorList>
            <person name="Nishida H."/>
            <person name="Matsumoto T."/>
            <person name="Kondo S."/>
            <person name="Hamamoto M."/>
            <person name="Yoshikawa H."/>
        </authorList>
    </citation>
    <scope>NUCLEOTIDE SEQUENCE [LARGE SCALE GENOMIC DNA]</scope>
    <source>
        <strain evidence="3 4">NRRL Y-17804</strain>
    </source>
</reference>
<feature type="region of interest" description="Disordered" evidence="1">
    <location>
        <begin position="392"/>
        <end position="442"/>
    </location>
</feature>
<reference evidence="3 4" key="1">
    <citation type="journal article" date="2011" name="J. Gen. Appl. Microbiol.">
        <title>Draft genome sequencing of the enigmatic yeast Saitoella complicata.</title>
        <authorList>
            <person name="Nishida H."/>
            <person name="Hamamoto M."/>
            <person name="Sugiyama J."/>
        </authorList>
    </citation>
    <scope>NUCLEOTIDE SEQUENCE [LARGE SCALE GENOMIC DNA]</scope>
    <source>
        <strain evidence="3 4">NRRL Y-17804</strain>
    </source>
</reference>
<feature type="region of interest" description="Disordered" evidence="1">
    <location>
        <begin position="354"/>
        <end position="374"/>
    </location>
</feature>
<dbReference type="Pfam" id="PF13638">
    <property type="entry name" value="PIN_4"/>
    <property type="match status" value="1"/>
</dbReference>
<evidence type="ECO:0000313" key="4">
    <source>
        <dbReference type="Proteomes" id="UP000033140"/>
    </source>
</evidence>
<feature type="domain" description="PIN" evidence="2">
    <location>
        <begin position="107"/>
        <end position="230"/>
    </location>
</feature>
<feature type="region of interest" description="Disordered" evidence="1">
    <location>
        <begin position="312"/>
        <end position="331"/>
    </location>
</feature>
<evidence type="ECO:0000256" key="1">
    <source>
        <dbReference type="SAM" id="MobiDB-lite"/>
    </source>
</evidence>
<dbReference type="InterPro" id="IPR012312">
    <property type="entry name" value="Hemerythrin-like"/>
</dbReference>
<dbReference type="Proteomes" id="UP000033140">
    <property type="component" value="Unassembled WGS sequence"/>
</dbReference>
<reference evidence="3 4" key="3">
    <citation type="journal article" date="2015" name="Genome Announc.">
        <title>Draft Genome Sequence of the Archiascomycetous Yeast Saitoella complicata.</title>
        <authorList>
            <person name="Yamauchi K."/>
            <person name="Kondo S."/>
            <person name="Hamamoto M."/>
            <person name="Takahashi Y."/>
            <person name="Ogura Y."/>
            <person name="Hayashi T."/>
            <person name="Nishida H."/>
        </authorList>
    </citation>
    <scope>NUCLEOTIDE SEQUENCE [LARGE SCALE GENOMIC DNA]</scope>
    <source>
        <strain evidence="3 4">NRRL Y-17804</strain>
    </source>
</reference>
<dbReference type="InterPro" id="IPR029060">
    <property type="entry name" value="PIN-like_dom_sf"/>
</dbReference>
<feature type="compositionally biased region" description="Polar residues" evidence="1">
    <location>
        <begin position="409"/>
        <end position="437"/>
    </location>
</feature>
<accession>A0A0E9NLA9</accession>
<evidence type="ECO:0000259" key="2">
    <source>
        <dbReference type="SMART" id="SM00670"/>
    </source>
</evidence>
<dbReference type="InterPro" id="IPR002716">
    <property type="entry name" value="PIN_dom"/>
</dbReference>
<dbReference type="Pfam" id="PF01814">
    <property type="entry name" value="Hemerythrin"/>
    <property type="match status" value="1"/>
</dbReference>
<dbReference type="CDD" id="cd18727">
    <property type="entry name" value="PIN_Swt1-like"/>
    <property type="match status" value="1"/>
</dbReference>
<feature type="region of interest" description="Disordered" evidence="1">
    <location>
        <begin position="258"/>
        <end position="302"/>
    </location>
</feature>
<evidence type="ECO:0000313" key="3">
    <source>
        <dbReference type="EMBL" id="GAO50200.1"/>
    </source>
</evidence>
<dbReference type="SUPFAM" id="SSF88723">
    <property type="entry name" value="PIN domain-like"/>
    <property type="match status" value="1"/>
</dbReference>
<dbReference type="PANTHER" id="PTHR35585:SF1">
    <property type="entry name" value="HHE DOMAIN PROTEIN (AFU_ORTHOLOGUE AFUA_4G00730)"/>
    <property type="match status" value="1"/>
</dbReference>
<proteinExistence type="predicted"/>
<protein>
    <recommendedName>
        <fullName evidence="2">PIN domain-containing protein</fullName>
    </recommendedName>
</protein>
<dbReference type="PANTHER" id="PTHR35585">
    <property type="entry name" value="HHE DOMAIN PROTEIN (AFU_ORTHOLOGUE AFUA_4G00730)"/>
    <property type="match status" value="1"/>
</dbReference>
<dbReference type="EMBL" id="BACD03000030">
    <property type="protein sequence ID" value="GAO50200.1"/>
    <property type="molecule type" value="Genomic_DNA"/>
</dbReference>
<dbReference type="Gene3D" id="1.20.120.520">
    <property type="entry name" value="nmb1532 protein domain like"/>
    <property type="match status" value="1"/>
</dbReference>
<gene>
    <name evidence="3" type="ORF">G7K_4334-t1</name>
</gene>
<name>A0A0E9NLA9_SAICN</name>
<dbReference type="SMART" id="SM00670">
    <property type="entry name" value="PINc"/>
    <property type="match status" value="1"/>
</dbReference>
<feature type="compositionally biased region" description="Low complexity" evidence="1">
    <location>
        <begin position="399"/>
        <end position="408"/>
    </location>
</feature>
<dbReference type="AlphaFoldDB" id="A0A0E9NLA9"/>
<dbReference type="STRING" id="698492.A0A0E9NLA9"/>
<sequence length="815" mass="92678">MNTIRDRKQTARRAEEPSSFNRIQDPYSWDKCHCFEQIESIHTGTNLLFAKMDDDIMDLDDWGYIQEVTNHVAQTRQDRLTAYTFDSPYEDNGAYIREYDGKLSRGAVFVTDTNFLISQLSLVNDLAALHKEHGHTILIPWIVIRELDGLKSASPGRGRAQNVAPLARQAITWIHDNLKRNEGSVRGQQMTEALQRGLEPDDAILDCCQYIQQEEELPVVLLSNDRNLCVKALIHDIPTKSFSRGLTAIGILKEHVSDHVAPQTPRKTIRRERTRTQSADSPHTTRRSPRTTSTSPQNVQIHNMEVEMSDCDGASAYPTPTSAHPMEDPFRPSSKRYDWLEGLSLPVQTSIHEKHNNPICRPPSPVRITRSSKSAANEAVLNPLLTMEDLYGSRRKKSSSQSRTPPTSADTESSFKPTRRPSTTTTNAFPLSQSQEPLSPKPEEAIGTWTAKVGCALSAFLSDIDHFHTTLIPPLIHAHLVRGFGTPEALEHALQRPWTDVDLSTPAKVILFIQQCAFMPLFYDLLTRFPGDMGSWLLEMCQAEDEWWLWALNGTGMPPKKQEMQIWLQCWEPQLLCQNLDPYTLDMMIRTILRPTRRLHFGRSAAVPFGKTFSSSVARWTPSALSKAVIADHAQLGEYYESYQRNTHDPDEAQKWANAFLWELARHAIAEELVVFPAWEKHLGETGTLMANHDREETQKLKEDAFVLQQMDASSPHFRDVFALLFKKLDIHVKEEEMEDYPRFEAILTEQESEEYAQTFNETKRWAPTRSHPMAPNEPPYLTAASALAAPIDKVRDLFKSWPDTSGDPKNVNHE</sequence>
<comment type="caution">
    <text evidence="3">The sequence shown here is derived from an EMBL/GenBank/DDBJ whole genome shotgun (WGS) entry which is preliminary data.</text>
</comment>
<dbReference type="GO" id="GO:0004540">
    <property type="term" value="F:RNA nuclease activity"/>
    <property type="evidence" value="ECO:0007669"/>
    <property type="project" value="UniProtKB-ARBA"/>
</dbReference>
<keyword evidence="4" id="KW-1185">Reference proteome</keyword>
<dbReference type="Gene3D" id="3.40.50.1010">
    <property type="entry name" value="5'-nuclease"/>
    <property type="match status" value="1"/>
</dbReference>